<dbReference type="RefSeq" id="WP_254010559.1">
    <property type="nucleotide sequence ID" value="NZ_JAMZMM010000026.1"/>
</dbReference>
<accession>A0AAE3GPH4</accession>
<evidence type="ECO:0000256" key="4">
    <source>
        <dbReference type="PROSITE-ProRule" id="PRU00335"/>
    </source>
</evidence>
<feature type="domain" description="HTH tetR-type" evidence="5">
    <location>
        <begin position="1"/>
        <end position="60"/>
    </location>
</feature>
<sequence>MSKETHVPKLLKLFRQFGYEGVTLSKISQETGLGKASLYHYFPGGKAEMAEAALTHVNQWLETSILPILVGAASLKENRQVKRIDGFQAMCEETSRFFNGGQNSCLWAVLVLEKSSDELFDSQIRGAFSRWIEAIANVLIAGGLDETLAKQRGEDALIAIQGALILCHGLKDFAPFERVLQQLPQQLCEGM</sequence>
<dbReference type="InterPro" id="IPR009057">
    <property type="entry name" value="Homeodomain-like_sf"/>
</dbReference>
<dbReference type="Pfam" id="PF21993">
    <property type="entry name" value="TetR_C_13_2"/>
    <property type="match status" value="1"/>
</dbReference>
<keyword evidence="1" id="KW-0805">Transcription regulation</keyword>
<dbReference type="Proteomes" id="UP001204953">
    <property type="component" value="Unassembled WGS sequence"/>
</dbReference>
<keyword evidence="3" id="KW-0804">Transcription</keyword>
<proteinExistence type="predicted"/>
<dbReference type="InterPro" id="IPR036271">
    <property type="entry name" value="Tet_transcr_reg_TetR-rel_C_sf"/>
</dbReference>
<gene>
    <name evidence="6" type="ORF">NJ959_04555</name>
</gene>
<keyword evidence="2 4" id="KW-0238">DNA-binding</keyword>
<dbReference type="Gene3D" id="1.10.357.10">
    <property type="entry name" value="Tetracycline Repressor, domain 2"/>
    <property type="match status" value="1"/>
</dbReference>
<evidence type="ECO:0000313" key="6">
    <source>
        <dbReference type="EMBL" id="MCP2727749.1"/>
    </source>
</evidence>
<reference evidence="6" key="1">
    <citation type="submission" date="2022-06" db="EMBL/GenBank/DDBJ databases">
        <title>New cyanobacteria of genus Symplocastrum in benthos of Lake Baikal.</title>
        <authorList>
            <person name="Sorokovikova E."/>
            <person name="Tikhonova I."/>
            <person name="Krasnopeev A."/>
            <person name="Evseev P."/>
            <person name="Gladkikh A."/>
            <person name="Belykh O."/>
        </authorList>
    </citation>
    <scope>NUCLEOTIDE SEQUENCE</scope>
    <source>
        <strain evidence="6">BBK-W-15</strain>
    </source>
</reference>
<comment type="caution">
    <text evidence="6">The sequence shown here is derived from an EMBL/GenBank/DDBJ whole genome shotgun (WGS) entry which is preliminary data.</text>
</comment>
<evidence type="ECO:0000256" key="2">
    <source>
        <dbReference type="ARBA" id="ARBA00023125"/>
    </source>
</evidence>
<evidence type="ECO:0000313" key="7">
    <source>
        <dbReference type="Proteomes" id="UP001204953"/>
    </source>
</evidence>
<name>A0AAE3GPH4_9CYAN</name>
<protein>
    <submittedName>
        <fullName evidence="6">TetR/AcrR family transcriptional regulator</fullName>
    </submittedName>
</protein>
<dbReference type="PROSITE" id="PS50977">
    <property type="entry name" value="HTH_TETR_2"/>
    <property type="match status" value="1"/>
</dbReference>
<dbReference type="InterPro" id="IPR054156">
    <property type="entry name" value="YxaF_TetR_C"/>
</dbReference>
<evidence type="ECO:0000256" key="1">
    <source>
        <dbReference type="ARBA" id="ARBA00023015"/>
    </source>
</evidence>
<organism evidence="6 7">
    <name type="scientific">Limnofasciculus baicalensis BBK-W-15</name>
    <dbReference type="NCBI Taxonomy" id="2699891"/>
    <lineage>
        <taxon>Bacteria</taxon>
        <taxon>Bacillati</taxon>
        <taxon>Cyanobacteriota</taxon>
        <taxon>Cyanophyceae</taxon>
        <taxon>Coleofasciculales</taxon>
        <taxon>Coleofasciculaceae</taxon>
        <taxon>Limnofasciculus</taxon>
        <taxon>Limnofasciculus baicalensis</taxon>
    </lineage>
</organism>
<evidence type="ECO:0000259" key="5">
    <source>
        <dbReference type="PROSITE" id="PS50977"/>
    </source>
</evidence>
<feature type="DNA-binding region" description="H-T-H motif" evidence="4">
    <location>
        <begin position="23"/>
        <end position="42"/>
    </location>
</feature>
<dbReference type="Pfam" id="PF00440">
    <property type="entry name" value="TetR_N"/>
    <property type="match status" value="1"/>
</dbReference>
<dbReference type="SUPFAM" id="SSF48498">
    <property type="entry name" value="Tetracyclin repressor-like, C-terminal domain"/>
    <property type="match status" value="1"/>
</dbReference>
<dbReference type="EMBL" id="JAMZMM010000026">
    <property type="protein sequence ID" value="MCP2727749.1"/>
    <property type="molecule type" value="Genomic_DNA"/>
</dbReference>
<dbReference type="PANTHER" id="PTHR47506:SF3">
    <property type="entry name" value="HTH-TYPE TRANSCRIPTIONAL REGULATOR LMRA"/>
    <property type="match status" value="1"/>
</dbReference>
<keyword evidence="7" id="KW-1185">Reference proteome</keyword>
<dbReference type="AlphaFoldDB" id="A0AAE3GPH4"/>
<dbReference type="GO" id="GO:0003677">
    <property type="term" value="F:DNA binding"/>
    <property type="evidence" value="ECO:0007669"/>
    <property type="project" value="UniProtKB-UniRule"/>
</dbReference>
<dbReference type="PANTHER" id="PTHR47506">
    <property type="entry name" value="TRANSCRIPTIONAL REGULATORY PROTEIN"/>
    <property type="match status" value="1"/>
</dbReference>
<evidence type="ECO:0000256" key="3">
    <source>
        <dbReference type="ARBA" id="ARBA00023163"/>
    </source>
</evidence>
<dbReference type="InterPro" id="IPR001647">
    <property type="entry name" value="HTH_TetR"/>
</dbReference>
<dbReference type="SUPFAM" id="SSF46689">
    <property type="entry name" value="Homeodomain-like"/>
    <property type="match status" value="1"/>
</dbReference>